<dbReference type="Pfam" id="PF13560">
    <property type="entry name" value="HTH_31"/>
    <property type="match status" value="1"/>
</dbReference>
<dbReference type="InterPro" id="IPR010982">
    <property type="entry name" value="Lambda_DNA-bd_dom_sf"/>
</dbReference>
<sequence>MILASTVPREAPVPPSTGALSYPSCKMEDCLHATVRRQSGTAAFKGEFVFQRHLHRHDDVDLVMSALGSDPQRLPVLITWGAALRRDVASALREVIATGAWQSDFRVRSAAANWREEPRFQVFLDQGLEKRRNRSPKYEHLDAALLSFPETRAALYRVSAAQCPQHCRTETGTVAEDRHVNDYREALFGWYAAIQHAHACVVRAARWFTDAQPSDSRRPETFTDWMSGTRRRRSSGTAEEMEPATQRALQEIILMMHAWSPHTFEAIDVAFQRAEGEDASHAWGGSFEPAGRPEAQAAAEALASVLTSRERRQVRDVIDGIEADDEDRDMDLAKDSTLACTSDRHRTYGAESGEREECATARARVYEEASQPWSEGVDHAADAARLARFLLGPRSDRIRTALAAARASVARDATETTPQVWHDKAQLLREAREAAGLDLQDAAGHLGIKSATLERFEQATGKLPGRPVSLGYLQLLTLACTQAGRTAPACIPQAISQPVISLPTTL</sequence>
<organism evidence="1 2">
    <name type="scientific">Streptomyces ziwulingensis</name>
    <dbReference type="NCBI Taxonomy" id="1045501"/>
    <lineage>
        <taxon>Bacteria</taxon>
        <taxon>Bacillati</taxon>
        <taxon>Actinomycetota</taxon>
        <taxon>Actinomycetes</taxon>
        <taxon>Kitasatosporales</taxon>
        <taxon>Streptomycetaceae</taxon>
        <taxon>Streptomyces</taxon>
    </lineage>
</organism>
<protein>
    <recommendedName>
        <fullName evidence="3">HTH cro/C1-type domain-containing protein</fullName>
    </recommendedName>
</protein>
<evidence type="ECO:0000313" key="1">
    <source>
        <dbReference type="EMBL" id="GAA4819151.1"/>
    </source>
</evidence>
<dbReference type="CDD" id="cd00093">
    <property type="entry name" value="HTH_XRE"/>
    <property type="match status" value="1"/>
</dbReference>
<evidence type="ECO:0000313" key="2">
    <source>
        <dbReference type="Proteomes" id="UP001501265"/>
    </source>
</evidence>
<accession>A0ABP9CXA8</accession>
<name>A0ABP9CXA8_9ACTN</name>
<proteinExistence type="predicted"/>
<dbReference type="InterPro" id="IPR001387">
    <property type="entry name" value="Cro/C1-type_HTH"/>
</dbReference>
<reference evidence="2" key="1">
    <citation type="journal article" date="2019" name="Int. J. Syst. Evol. Microbiol.">
        <title>The Global Catalogue of Microorganisms (GCM) 10K type strain sequencing project: providing services to taxonomists for standard genome sequencing and annotation.</title>
        <authorList>
            <consortium name="The Broad Institute Genomics Platform"/>
            <consortium name="The Broad Institute Genome Sequencing Center for Infectious Disease"/>
            <person name="Wu L."/>
            <person name="Ma J."/>
        </authorList>
    </citation>
    <scope>NUCLEOTIDE SEQUENCE [LARGE SCALE GENOMIC DNA]</scope>
    <source>
        <strain evidence="2">JCM 18081</strain>
    </source>
</reference>
<dbReference type="Gene3D" id="1.10.260.40">
    <property type="entry name" value="lambda repressor-like DNA-binding domains"/>
    <property type="match status" value="1"/>
</dbReference>
<dbReference type="Proteomes" id="UP001501265">
    <property type="component" value="Unassembled WGS sequence"/>
</dbReference>
<dbReference type="EMBL" id="BAABIG010000073">
    <property type="protein sequence ID" value="GAA4819151.1"/>
    <property type="molecule type" value="Genomic_DNA"/>
</dbReference>
<gene>
    <name evidence="1" type="ORF">GCM10023220_60050</name>
</gene>
<evidence type="ECO:0008006" key="3">
    <source>
        <dbReference type="Google" id="ProtNLM"/>
    </source>
</evidence>
<comment type="caution">
    <text evidence="1">The sequence shown here is derived from an EMBL/GenBank/DDBJ whole genome shotgun (WGS) entry which is preliminary data.</text>
</comment>
<keyword evidence="2" id="KW-1185">Reference proteome</keyword>